<dbReference type="InterPro" id="IPR002540">
    <property type="entry name" value="Pept_S30_P1_potyvir"/>
</dbReference>
<feature type="non-terminal residue" evidence="2">
    <location>
        <position position="241"/>
    </location>
</feature>
<evidence type="ECO:0000313" key="2">
    <source>
        <dbReference type="EMBL" id="AAB63056.1"/>
    </source>
</evidence>
<name>P89298_9POTV</name>
<sequence>FGQFESTLPLPYKGGASLTVAPNCMAPVKRDKLREARLQMAKEEAQRERAWAKLEEETRERYESFQGGSFKKLPYGFVTLRKPSAATLRNERIKKAKQEREARIFYSMLPFPVTHICVNEQPERTLAYIENEVTWPLFNQPKQKKPKKTPNSPKLTRDGLEGFLTAIGKICKKKDMLLEIIDERKVVKARTRLGSCYVHTKHMDGSRKKIDLTLNNEREDILFCLAKGMSRKPVPLSGLTY</sequence>
<dbReference type="Pfam" id="PF01577">
    <property type="entry name" value="Peptidase_S30"/>
    <property type="match status" value="1"/>
</dbReference>
<feature type="non-terminal residue" evidence="2">
    <location>
        <position position="1"/>
    </location>
</feature>
<dbReference type="PROSITE" id="PS51871">
    <property type="entry name" value="PV_P1_PRO"/>
    <property type="match status" value="1"/>
</dbReference>
<reference evidence="2" key="2">
    <citation type="journal article" date="1997" name="J. Gen. Virol.">
        <title>Analysis of the sequence diversity of the P1, HC, P3, NIb and CP genomic regions of several yam mosaic potyvirus isolates: implications for the intraspecies molecular diversity of potyviruses.</title>
        <authorList>
            <person name="Aleman-Verdaguer M.E."/>
            <person name="Goudou-Urbino C."/>
            <person name="Dubern J."/>
            <person name="Beachy R.N."/>
            <person name="Fauquet C."/>
        </authorList>
    </citation>
    <scope>NUCLEOTIDE SEQUENCE</scope>
    <source>
        <strain evidence="2">BF60</strain>
    </source>
</reference>
<accession>P89298</accession>
<reference evidence="2" key="1">
    <citation type="submission" date="1996-04" db="EMBL/GenBank/DDBJ databases">
        <authorList>
            <person name="Aleman M.E."/>
            <person name="Fauquet C."/>
        </authorList>
    </citation>
    <scope>NUCLEOTIDE SEQUENCE</scope>
    <source>
        <strain evidence="2">BF60</strain>
    </source>
</reference>
<dbReference type="EMBL" id="U53425">
    <property type="protein sequence ID" value="AAB63056.1"/>
    <property type="molecule type" value="Genomic_RNA"/>
</dbReference>
<evidence type="ECO:0000259" key="1">
    <source>
        <dbReference type="PROSITE" id="PS51871"/>
    </source>
</evidence>
<dbReference type="GO" id="GO:0004197">
    <property type="term" value="F:cysteine-type endopeptidase activity"/>
    <property type="evidence" value="ECO:0007669"/>
    <property type="project" value="InterPro"/>
</dbReference>
<dbReference type="GO" id="GO:0006508">
    <property type="term" value="P:proteolysis"/>
    <property type="evidence" value="ECO:0007669"/>
    <property type="project" value="InterPro"/>
</dbReference>
<organism evidence="2">
    <name type="scientific">Yam mosaic virus</name>
    <dbReference type="NCBI Taxonomy" id="41460"/>
    <lineage>
        <taxon>Viruses</taxon>
        <taxon>Riboviria</taxon>
        <taxon>Orthornavirae</taxon>
        <taxon>Pisuviricota</taxon>
        <taxon>Stelpaviricetes</taxon>
        <taxon>Patatavirales</taxon>
        <taxon>Potyviridae</taxon>
        <taxon>Potyvirus</taxon>
        <taxon>Potyvirus yamtesselati</taxon>
    </lineage>
</organism>
<proteinExistence type="predicted"/>
<feature type="domain" description="Peptidase S30" evidence="1">
    <location>
        <begin position="154"/>
        <end position="241"/>
    </location>
</feature>
<protein>
    <submittedName>
        <fullName evidence="2">p1 protein</fullName>
    </submittedName>
</protein>